<name>D5RQI0_9PROT</name>
<sequence>MDMNEALRLVAANMAAQSHRLLGMAQQLNRAAPDAREEPALAGWPTPGADEPAPVSAESLASLRASHRLLGEAIALLGADGR</sequence>
<dbReference type="EMBL" id="ADVL01000664">
    <property type="protein sequence ID" value="EFH10433.1"/>
    <property type="molecule type" value="Genomic_DNA"/>
</dbReference>
<accession>D5RQI0</accession>
<feature type="region of interest" description="Disordered" evidence="1">
    <location>
        <begin position="33"/>
        <end position="54"/>
    </location>
</feature>
<evidence type="ECO:0000313" key="2">
    <source>
        <dbReference type="EMBL" id="EFH10433.1"/>
    </source>
</evidence>
<proteinExistence type="predicted"/>
<dbReference type="HOGENOM" id="CLU_2556129_0_0_5"/>
<dbReference type="AlphaFoldDB" id="D5RQI0"/>
<comment type="caution">
    <text evidence="2">The sequence shown here is derived from an EMBL/GenBank/DDBJ whole genome shotgun (WGS) entry which is preliminary data.</text>
</comment>
<dbReference type="Proteomes" id="UP000005324">
    <property type="component" value="Unassembled WGS sequence"/>
</dbReference>
<reference evidence="2 3" key="1">
    <citation type="submission" date="2010-04" db="EMBL/GenBank/DDBJ databases">
        <authorList>
            <person name="Qin X."/>
            <person name="Bachman B."/>
            <person name="Battles P."/>
            <person name="Bell A."/>
            <person name="Bess C."/>
            <person name="Bickham C."/>
            <person name="Chaboub L."/>
            <person name="Chen D."/>
            <person name="Coyle M."/>
            <person name="Deiros D.R."/>
            <person name="Dinh H."/>
            <person name="Forbes L."/>
            <person name="Fowler G."/>
            <person name="Francisco L."/>
            <person name="Fu Q."/>
            <person name="Gubbala S."/>
            <person name="Hale W."/>
            <person name="Han Y."/>
            <person name="Hemphill L."/>
            <person name="Highlander S.K."/>
            <person name="Hirani K."/>
            <person name="Hogues M."/>
            <person name="Jackson L."/>
            <person name="Jakkamsetti A."/>
            <person name="Javaid M."/>
            <person name="Jiang H."/>
            <person name="Korchina V."/>
            <person name="Kovar C."/>
            <person name="Lara F."/>
            <person name="Lee S."/>
            <person name="Mata R."/>
            <person name="Mathew T."/>
            <person name="Moen C."/>
            <person name="Morales K."/>
            <person name="Munidasa M."/>
            <person name="Nazareth L."/>
            <person name="Ngo R."/>
            <person name="Nguyen L."/>
            <person name="Okwuonu G."/>
            <person name="Ongeri F."/>
            <person name="Patil S."/>
            <person name="Petrosino J."/>
            <person name="Pham C."/>
            <person name="Pham P."/>
            <person name="Pu L.-L."/>
            <person name="Puazo M."/>
            <person name="Raj R."/>
            <person name="Reid J."/>
            <person name="Rouhana J."/>
            <person name="Saada N."/>
            <person name="Shang Y."/>
            <person name="Simmons D."/>
            <person name="Thornton R."/>
            <person name="Warren J."/>
            <person name="Weissenberger G."/>
            <person name="Zhang J."/>
            <person name="Zhang L."/>
            <person name="Zhou C."/>
            <person name="Zhu D."/>
            <person name="Muzny D."/>
            <person name="Worley K."/>
            <person name="Gibbs R."/>
        </authorList>
    </citation>
    <scope>NUCLEOTIDE SEQUENCE [LARGE SCALE GENOMIC DNA]</scope>
    <source>
        <strain evidence="2 3">ATCC 49957</strain>
    </source>
</reference>
<evidence type="ECO:0000256" key="1">
    <source>
        <dbReference type="SAM" id="MobiDB-lite"/>
    </source>
</evidence>
<gene>
    <name evidence="2" type="ORF">HMPREF0731_3342</name>
</gene>
<protein>
    <submittedName>
        <fullName evidence="2">Uncharacterized protein</fullName>
    </submittedName>
</protein>
<keyword evidence="3" id="KW-1185">Reference proteome</keyword>
<evidence type="ECO:0000313" key="3">
    <source>
        <dbReference type="Proteomes" id="UP000005324"/>
    </source>
</evidence>
<organism evidence="2 3">
    <name type="scientific">Pseudoroseomonas cervicalis ATCC 49957</name>
    <dbReference type="NCBI Taxonomy" id="525371"/>
    <lineage>
        <taxon>Bacteria</taxon>
        <taxon>Pseudomonadati</taxon>
        <taxon>Pseudomonadota</taxon>
        <taxon>Alphaproteobacteria</taxon>
        <taxon>Acetobacterales</taxon>
        <taxon>Roseomonadaceae</taxon>
        <taxon>Roseomonas</taxon>
    </lineage>
</organism>